<accession>A0ABR7JP39</accession>
<dbReference type="Pfam" id="PF04290">
    <property type="entry name" value="DctQ"/>
    <property type="match status" value="1"/>
</dbReference>
<sequence>MKENSFFYKFEENVIAVGIIIMVVMETLNVVCRLLVPSLGGLPEELAVFAYTFVCFLCASYCTKKGENIIVDVLTMRYSKKIQNYLKIIQYIVDSVVSILFLYGSVLVVIATKSGGEVGVTGIPLWIIYTAPIFGFGLNLIRNIQNIIIETKSKNSIQPVEELVAE</sequence>
<comment type="caution">
    <text evidence="11">The sequence shown here is derived from an EMBL/GenBank/DDBJ whole genome shotgun (WGS) entry which is preliminary data.</text>
</comment>
<name>A0ABR7JP39_9FIRM</name>
<evidence type="ECO:0000256" key="8">
    <source>
        <dbReference type="ARBA" id="ARBA00038436"/>
    </source>
</evidence>
<evidence type="ECO:0000256" key="9">
    <source>
        <dbReference type="SAM" id="Phobius"/>
    </source>
</evidence>
<feature type="transmembrane region" description="Helical" evidence="9">
    <location>
        <begin position="85"/>
        <end position="111"/>
    </location>
</feature>
<keyword evidence="4" id="KW-0997">Cell inner membrane</keyword>
<feature type="transmembrane region" description="Helical" evidence="9">
    <location>
        <begin position="12"/>
        <end position="36"/>
    </location>
</feature>
<keyword evidence="12" id="KW-1185">Reference proteome</keyword>
<dbReference type="InterPro" id="IPR007387">
    <property type="entry name" value="TRAP_DctQ"/>
</dbReference>
<organism evidence="11 12">
    <name type="scientific">Romboutsia faecis</name>
    <dbReference type="NCBI Taxonomy" id="2764597"/>
    <lineage>
        <taxon>Bacteria</taxon>
        <taxon>Bacillati</taxon>
        <taxon>Bacillota</taxon>
        <taxon>Clostridia</taxon>
        <taxon>Peptostreptococcales</taxon>
        <taxon>Peptostreptococcaceae</taxon>
        <taxon>Romboutsia</taxon>
    </lineage>
</organism>
<keyword evidence="6 9" id="KW-1133">Transmembrane helix</keyword>
<gene>
    <name evidence="11" type="ORF">H8923_07150</name>
</gene>
<keyword evidence="3" id="KW-1003">Cell membrane</keyword>
<dbReference type="EMBL" id="JACRWE010000003">
    <property type="protein sequence ID" value="MBC5996532.1"/>
    <property type="molecule type" value="Genomic_DNA"/>
</dbReference>
<feature type="transmembrane region" description="Helical" evidence="9">
    <location>
        <begin position="48"/>
        <end position="64"/>
    </location>
</feature>
<evidence type="ECO:0000256" key="2">
    <source>
        <dbReference type="ARBA" id="ARBA00022448"/>
    </source>
</evidence>
<keyword evidence="2" id="KW-0813">Transport</keyword>
<evidence type="ECO:0000313" key="12">
    <source>
        <dbReference type="Proteomes" id="UP000609849"/>
    </source>
</evidence>
<dbReference type="RefSeq" id="WP_153926029.1">
    <property type="nucleotide sequence ID" value="NZ_JACRWE010000003.1"/>
</dbReference>
<evidence type="ECO:0000313" key="11">
    <source>
        <dbReference type="EMBL" id="MBC5996532.1"/>
    </source>
</evidence>
<feature type="domain" description="Tripartite ATP-independent periplasmic transporters DctQ component" evidence="10">
    <location>
        <begin position="22"/>
        <end position="148"/>
    </location>
</feature>
<evidence type="ECO:0000256" key="3">
    <source>
        <dbReference type="ARBA" id="ARBA00022475"/>
    </source>
</evidence>
<evidence type="ECO:0000256" key="6">
    <source>
        <dbReference type="ARBA" id="ARBA00022989"/>
    </source>
</evidence>
<evidence type="ECO:0000256" key="4">
    <source>
        <dbReference type="ARBA" id="ARBA00022519"/>
    </source>
</evidence>
<evidence type="ECO:0000256" key="1">
    <source>
        <dbReference type="ARBA" id="ARBA00004429"/>
    </source>
</evidence>
<reference evidence="11 12" key="1">
    <citation type="submission" date="2020-08" db="EMBL/GenBank/DDBJ databases">
        <authorList>
            <person name="Liu C."/>
            <person name="Sun Q."/>
        </authorList>
    </citation>
    <scope>NUCLEOTIDE SEQUENCE [LARGE SCALE GENOMIC DNA]</scope>
    <source>
        <strain evidence="11 12">NSJ-18</strain>
    </source>
</reference>
<comment type="subcellular location">
    <subcellularLocation>
        <location evidence="1">Cell inner membrane</location>
        <topology evidence="1">Multi-pass membrane protein</topology>
    </subcellularLocation>
</comment>
<proteinExistence type="inferred from homology"/>
<dbReference type="PANTHER" id="PTHR35011">
    <property type="entry name" value="2,3-DIKETO-L-GULONATE TRAP TRANSPORTER SMALL PERMEASE PROTEIN YIAM"/>
    <property type="match status" value="1"/>
</dbReference>
<comment type="similarity">
    <text evidence="8">Belongs to the TRAP transporter small permease family.</text>
</comment>
<dbReference type="InterPro" id="IPR055348">
    <property type="entry name" value="DctQ"/>
</dbReference>
<evidence type="ECO:0000256" key="7">
    <source>
        <dbReference type="ARBA" id="ARBA00023136"/>
    </source>
</evidence>
<evidence type="ECO:0000259" key="10">
    <source>
        <dbReference type="Pfam" id="PF04290"/>
    </source>
</evidence>
<evidence type="ECO:0000256" key="5">
    <source>
        <dbReference type="ARBA" id="ARBA00022692"/>
    </source>
</evidence>
<keyword evidence="7 9" id="KW-0472">Membrane</keyword>
<feature type="transmembrane region" description="Helical" evidence="9">
    <location>
        <begin position="123"/>
        <end position="141"/>
    </location>
</feature>
<dbReference type="Proteomes" id="UP000609849">
    <property type="component" value="Unassembled WGS sequence"/>
</dbReference>
<protein>
    <submittedName>
        <fullName evidence="11">TRAP transporter small permease</fullName>
    </submittedName>
</protein>
<keyword evidence="5 9" id="KW-0812">Transmembrane</keyword>